<gene>
    <name evidence="2" type="ORF">I4Q42_02385</name>
</gene>
<reference evidence="2 3" key="1">
    <citation type="submission" date="2020-11" db="EMBL/GenBank/DDBJ databases">
        <title>genome sequence of strain KACC 18849.</title>
        <authorList>
            <person name="Gao J."/>
            <person name="Zhang X."/>
        </authorList>
    </citation>
    <scope>NUCLEOTIDE SEQUENCE [LARGE SCALE GENOMIC DNA]</scope>
    <source>
        <strain evidence="2 3">KACC 18849</strain>
    </source>
</reference>
<comment type="caution">
    <text evidence="2">The sequence shown here is derived from an EMBL/GenBank/DDBJ whole genome shotgun (WGS) entry which is preliminary data.</text>
</comment>
<feature type="signal peptide" evidence="1">
    <location>
        <begin position="1"/>
        <end position="19"/>
    </location>
</feature>
<evidence type="ECO:0000256" key="1">
    <source>
        <dbReference type="SAM" id="SignalP"/>
    </source>
</evidence>
<keyword evidence="1" id="KW-0732">Signal</keyword>
<dbReference type="PROSITE" id="PS51257">
    <property type="entry name" value="PROKAR_LIPOPROTEIN"/>
    <property type="match status" value="1"/>
</dbReference>
<accession>A0ABS0SSN5</accession>
<feature type="chain" id="PRO_5045362505" description="Lipoprotein" evidence="1">
    <location>
        <begin position="20"/>
        <end position="115"/>
    </location>
</feature>
<keyword evidence="3" id="KW-1185">Reference proteome</keyword>
<proteinExistence type="predicted"/>
<evidence type="ECO:0000313" key="3">
    <source>
        <dbReference type="Proteomes" id="UP000639859"/>
    </source>
</evidence>
<name>A0ABS0SSN5_9CAUL</name>
<dbReference type="EMBL" id="JADWOX010000001">
    <property type="protein sequence ID" value="MBI1682509.1"/>
    <property type="molecule type" value="Genomic_DNA"/>
</dbReference>
<evidence type="ECO:0008006" key="4">
    <source>
        <dbReference type="Google" id="ProtNLM"/>
    </source>
</evidence>
<protein>
    <recommendedName>
        <fullName evidence="4">Lipoprotein</fullName>
    </recommendedName>
</protein>
<evidence type="ECO:0000313" key="2">
    <source>
        <dbReference type="EMBL" id="MBI1682509.1"/>
    </source>
</evidence>
<dbReference type="RefSeq" id="WP_198574453.1">
    <property type="nucleotide sequence ID" value="NZ_JADWOX010000001.1"/>
</dbReference>
<sequence length="115" mass="11765">MRPPIPSLAVLLLSACATAPAPKDTIAKLDKTQPAYGSPECQKARAEAEQYNDHRIVRAVVGVGGNVVAPLAGAAAGTALTQRLEKKKAKLNHAVASSCLSDPLAGGDPKAVATR</sequence>
<dbReference type="Proteomes" id="UP000639859">
    <property type="component" value="Unassembled WGS sequence"/>
</dbReference>
<organism evidence="2 3">
    <name type="scientific">Caulobacter hibisci</name>
    <dbReference type="NCBI Taxonomy" id="2035993"/>
    <lineage>
        <taxon>Bacteria</taxon>
        <taxon>Pseudomonadati</taxon>
        <taxon>Pseudomonadota</taxon>
        <taxon>Alphaproteobacteria</taxon>
        <taxon>Caulobacterales</taxon>
        <taxon>Caulobacteraceae</taxon>
        <taxon>Caulobacter</taxon>
    </lineage>
</organism>